<evidence type="ECO:0000313" key="1">
    <source>
        <dbReference type="EMBL" id="RJY19026.1"/>
    </source>
</evidence>
<comment type="caution">
    <text evidence="1">The sequence shown here is derived from an EMBL/GenBank/DDBJ whole genome shotgun (WGS) entry which is preliminary data.</text>
</comment>
<dbReference type="AlphaFoldDB" id="A0A3A6UBQ4"/>
<evidence type="ECO:0000313" key="2">
    <source>
        <dbReference type="Proteomes" id="UP000273022"/>
    </source>
</evidence>
<dbReference type="RefSeq" id="WP_121852105.1">
    <property type="nucleotide sequence ID" value="NZ_CP037952.1"/>
</dbReference>
<sequence>MAPAGIELQYKLNEKASLGIGATVKRERFIISENKVTAELNDTLSFISLKYKATPVFTALMHLGYYTNSQLEFSDSLGKFDRANHFAGAIQLSYHF</sequence>
<accession>A0A3A6UBQ4</accession>
<organism evidence="1 2">
    <name type="scientific">Parashewanella spongiae</name>
    <dbReference type="NCBI Taxonomy" id="342950"/>
    <lineage>
        <taxon>Bacteria</taxon>
        <taxon>Pseudomonadati</taxon>
        <taxon>Pseudomonadota</taxon>
        <taxon>Gammaproteobacteria</taxon>
        <taxon>Alteromonadales</taxon>
        <taxon>Shewanellaceae</taxon>
        <taxon>Parashewanella</taxon>
    </lineage>
</organism>
<dbReference type="OrthoDB" id="190240at2"/>
<dbReference type="EMBL" id="QYYH01000010">
    <property type="protein sequence ID" value="RJY19026.1"/>
    <property type="molecule type" value="Genomic_DNA"/>
</dbReference>
<reference evidence="1 2" key="1">
    <citation type="submission" date="2018-09" db="EMBL/GenBank/DDBJ databases">
        <title>Phylogeny of the Shewanellaceae, and recommendation for two new genera, Pseudoshewanella and Parashewanella.</title>
        <authorList>
            <person name="Wang G."/>
        </authorList>
    </citation>
    <scope>NUCLEOTIDE SEQUENCE [LARGE SCALE GENOMIC DNA]</scope>
    <source>
        <strain evidence="1 2">KCTC 22492</strain>
    </source>
</reference>
<protein>
    <submittedName>
        <fullName evidence="1">Uncharacterized protein</fullName>
    </submittedName>
</protein>
<proteinExistence type="predicted"/>
<keyword evidence="2" id="KW-1185">Reference proteome</keyword>
<gene>
    <name evidence="1" type="ORF">D5R81_02645</name>
</gene>
<dbReference type="Proteomes" id="UP000273022">
    <property type="component" value="Unassembled WGS sequence"/>
</dbReference>
<name>A0A3A6UBQ4_9GAMM</name>